<protein>
    <submittedName>
        <fullName evidence="1">Uncharacterized protein</fullName>
    </submittedName>
</protein>
<dbReference type="EMBL" id="QRZV01000006">
    <property type="protein sequence ID" value="RGW07799.1"/>
    <property type="molecule type" value="Genomic_DNA"/>
</dbReference>
<evidence type="ECO:0000313" key="1">
    <source>
        <dbReference type="EMBL" id="RGW07799.1"/>
    </source>
</evidence>
<sequence>MSICMPSGPVTCSAVMIGSGPGSESGAGGGSLRSVGGSSHNGSMGWYMSVVMGAQRKPHVRHDANRSAVHCGYVDNPCRAPVCVWTRRWIRRRPGGPAVS</sequence>
<dbReference type="Proteomes" id="UP000265970">
    <property type="component" value="Unassembled WGS sequence"/>
</dbReference>
<gene>
    <name evidence="1" type="ORF">DWV92_08175</name>
</gene>
<name>A0A395XCC0_9BIFI</name>
<comment type="caution">
    <text evidence="1">The sequence shown here is derived from an EMBL/GenBank/DDBJ whole genome shotgun (WGS) entry which is preliminary data.</text>
</comment>
<proteinExistence type="predicted"/>
<dbReference type="AlphaFoldDB" id="A0A395XCC0"/>
<organism evidence="1 2">
    <name type="scientific">Bifidobacterium pseudolongum</name>
    <dbReference type="NCBI Taxonomy" id="1694"/>
    <lineage>
        <taxon>Bacteria</taxon>
        <taxon>Bacillati</taxon>
        <taxon>Actinomycetota</taxon>
        <taxon>Actinomycetes</taxon>
        <taxon>Bifidobacteriales</taxon>
        <taxon>Bifidobacteriaceae</taxon>
        <taxon>Bifidobacterium</taxon>
    </lineage>
</organism>
<accession>A0A395XCC0</accession>
<evidence type="ECO:0000313" key="2">
    <source>
        <dbReference type="Proteomes" id="UP000265970"/>
    </source>
</evidence>
<reference evidence="1 2" key="1">
    <citation type="submission" date="2018-08" db="EMBL/GenBank/DDBJ databases">
        <title>A genome reference for cultivated species of the human gut microbiota.</title>
        <authorList>
            <person name="Zou Y."/>
            <person name="Xue W."/>
            <person name="Luo G."/>
        </authorList>
    </citation>
    <scope>NUCLEOTIDE SEQUENCE [LARGE SCALE GENOMIC DNA]</scope>
    <source>
        <strain evidence="1 2">AF13-3LB</strain>
    </source>
</reference>